<dbReference type="EMBL" id="UINC01076705">
    <property type="protein sequence ID" value="SVC16124.1"/>
    <property type="molecule type" value="Genomic_DNA"/>
</dbReference>
<proteinExistence type="predicted"/>
<accession>A0A382JUF3</accession>
<name>A0A382JUF3_9ZZZZ</name>
<reference evidence="1" key="1">
    <citation type="submission" date="2018-05" db="EMBL/GenBank/DDBJ databases">
        <authorList>
            <person name="Lanie J.A."/>
            <person name="Ng W.-L."/>
            <person name="Kazmierczak K.M."/>
            <person name="Andrzejewski T.M."/>
            <person name="Davidsen T.M."/>
            <person name="Wayne K.J."/>
            <person name="Tettelin H."/>
            <person name="Glass J.I."/>
            <person name="Rusch D."/>
            <person name="Podicherti R."/>
            <person name="Tsui H.-C.T."/>
            <person name="Winkler M.E."/>
        </authorList>
    </citation>
    <scope>NUCLEOTIDE SEQUENCE</scope>
</reference>
<organism evidence="1">
    <name type="scientific">marine metagenome</name>
    <dbReference type="NCBI Taxonomy" id="408172"/>
    <lineage>
        <taxon>unclassified sequences</taxon>
        <taxon>metagenomes</taxon>
        <taxon>ecological metagenomes</taxon>
    </lineage>
</organism>
<protein>
    <submittedName>
        <fullName evidence="1">Uncharacterized protein</fullName>
    </submittedName>
</protein>
<dbReference type="AlphaFoldDB" id="A0A382JUF3"/>
<sequence length="22" mass="2415">MLTFSIKIGRNGIAQTYGILFA</sequence>
<gene>
    <name evidence="1" type="ORF">METZ01_LOCUS268978</name>
</gene>
<feature type="non-terminal residue" evidence="1">
    <location>
        <position position="22"/>
    </location>
</feature>
<evidence type="ECO:0000313" key="1">
    <source>
        <dbReference type="EMBL" id="SVC16124.1"/>
    </source>
</evidence>